<reference evidence="2 3" key="1">
    <citation type="submission" date="2015-07" db="EMBL/GenBank/DDBJ databases">
        <title>Whole genome sequence of Thermanaerothrix daxensis DSM 23592.</title>
        <authorList>
            <person name="Hemp J."/>
            <person name="Ward L.M."/>
            <person name="Pace L.A."/>
            <person name="Fischer W.W."/>
        </authorList>
    </citation>
    <scope>NUCLEOTIDE SEQUENCE [LARGE SCALE GENOMIC DNA]</scope>
    <source>
        <strain evidence="2 3">GNS-1</strain>
    </source>
</reference>
<dbReference type="SUPFAM" id="SSF53850">
    <property type="entry name" value="Periplasmic binding protein-like II"/>
    <property type="match status" value="1"/>
</dbReference>
<protein>
    <recommendedName>
        <fullName evidence="4">ABC transporter substrate-binding protein</fullName>
    </recommendedName>
</protein>
<evidence type="ECO:0000313" key="3">
    <source>
        <dbReference type="Proteomes" id="UP000050544"/>
    </source>
</evidence>
<comment type="caution">
    <text evidence="2">The sequence shown here is derived from an EMBL/GenBank/DDBJ whole genome shotgun (WGS) entry which is preliminary data.</text>
</comment>
<dbReference type="Pfam" id="PF13416">
    <property type="entry name" value="SBP_bac_8"/>
    <property type="match status" value="1"/>
</dbReference>
<dbReference type="Proteomes" id="UP000050544">
    <property type="component" value="Unassembled WGS sequence"/>
</dbReference>
<name>A0A0P6XSA3_9CHLR</name>
<dbReference type="PANTHER" id="PTHR30222:SF17">
    <property type="entry name" value="SPERMIDINE_PUTRESCINE-BINDING PERIPLASMIC PROTEIN"/>
    <property type="match status" value="1"/>
</dbReference>
<organism evidence="2 3">
    <name type="scientific">Thermanaerothrix daxensis</name>
    <dbReference type="NCBI Taxonomy" id="869279"/>
    <lineage>
        <taxon>Bacteria</taxon>
        <taxon>Bacillati</taxon>
        <taxon>Chloroflexota</taxon>
        <taxon>Anaerolineae</taxon>
        <taxon>Anaerolineales</taxon>
        <taxon>Anaerolineaceae</taxon>
        <taxon>Thermanaerothrix</taxon>
    </lineage>
</organism>
<evidence type="ECO:0008006" key="4">
    <source>
        <dbReference type="Google" id="ProtNLM"/>
    </source>
</evidence>
<sequence>MRQLAALPPVPYQPEALGEALRQEQAWVAVAWVGDYILARQALPDLVYALPAEGTLLWMEHYVIPRGARYPEAALRLLNYLLRPEISAQITTRSLWATANEASWSQVHLEPELQALIFPPAEALSNAELTLPLSPEAEMTYNQIWEQFLRDRSTSAPTPSASPAPR</sequence>
<proteinExistence type="predicted"/>
<dbReference type="STRING" id="869279.SE15_12900"/>
<evidence type="ECO:0000256" key="1">
    <source>
        <dbReference type="ARBA" id="ARBA00022729"/>
    </source>
</evidence>
<dbReference type="PATRIC" id="fig|869279.4.peg.2507"/>
<dbReference type="EMBL" id="LGKO01000006">
    <property type="protein sequence ID" value="KPL82024.1"/>
    <property type="molecule type" value="Genomic_DNA"/>
</dbReference>
<dbReference type="PANTHER" id="PTHR30222">
    <property type="entry name" value="SPERMIDINE/PUTRESCINE-BINDING PERIPLASMIC PROTEIN"/>
    <property type="match status" value="1"/>
</dbReference>
<accession>A0A0P6XSA3</accession>
<keyword evidence="3" id="KW-1185">Reference proteome</keyword>
<dbReference type="InterPro" id="IPR006059">
    <property type="entry name" value="SBP"/>
</dbReference>
<evidence type="ECO:0000313" key="2">
    <source>
        <dbReference type="EMBL" id="KPL82024.1"/>
    </source>
</evidence>
<dbReference type="Gene3D" id="3.40.190.10">
    <property type="entry name" value="Periplasmic binding protein-like II"/>
    <property type="match status" value="1"/>
</dbReference>
<keyword evidence="1" id="KW-0732">Signal</keyword>
<gene>
    <name evidence="2" type="ORF">SE15_12900</name>
</gene>
<dbReference type="AlphaFoldDB" id="A0A0P6XSA3"/>